<dbReference type="Proteomes" id="UP000001918">
    <property type="component" value="Chromosome"/>
</dbReference>
<name>D1ADP7_THECD</name>
<evidence type="ECO:0000313" key="1">
    <source>
        <dbReference type="EMBL" id="ACY97507.1"/>
    </source>
</evidence>
<dbReference type="eggNOG" id="ENOG5033HJG">
    <property type="taxonomic scope" value="Bacteria"/>
</dbReference>
<accession>D1ADP7</accession>
<dbReference type="EMBL" id="CP001738">
    <property type="protein sequence ID" value="ACY97507.1"/>
    <property type="molecule type" value="Genomic_DNA"/>
</dbReference>
<dbReference type="RefSeq" id="WP_012852291.1">
    <property type="nucleotide sequence ID" value="NC_013510.1"/>
</dbReference>
<evidence type="ECO:0000313" key="2">
    <source>
        <dbReference type="Proteomes" id="UP000001918"/>
    </source>
</evidence>
<gene>
    <name evidence="1" type="ordered locus">Tcur_1938</name>
</gene>
<protein>
    <submittedName>
        <fullName evidence="1">Uncharacterized protein</fullName>
    </submittedName>
</protein>
<sequence>MAAVVVAAGLTTGCLAEEPRPAVGIGTPKTATPAPALDPAEVQSAWWSWASGSPSGRNPVEDATGEHCAEGQPSDRWFLAGTFGGSATRRCTVPPGRALIAPLVNRMGESAAECDSCMRSAQGALTIDGRPWPTLRWNATPITVTATAGNPVTGDEGTFGGHACGLWSWSPPLPPARTGWSSAATARAFRYR</sequence>
<dbReference type="OrthoDB" id="5511088at2"/>
<dbReference type="STRING" id="471852.Tcur_1938"/>
<dbReference type="KEGG" id="tcu:Tcur_1938"/>
<keyword evidence="2" id="KW-1185">Reference proteome</keyword>
<proteinExistence type="predicted"/>
<reference evidence="1 2" key="1">
    <citation type="journal article" date="2011" name="Stand. Genomic Sci.">
        <title>Complete genome sequence of Thermomonospora curvata type strain (B9).</title>
        <authorList>
            <person name="Chertkov O."/>
            <person name="Sikorski J."/>
            <person name="Nolan M."/>
            <person name="Lapidus A."/>
            <person name="Lucas S."/>
            <person name="Del Rio T.G."/>
            <person name="Tice H."/>
            <person name="Cheng J.F."/>
            <person name="Goodwin L."/>
            <person name="Pitluck S."/>
            <person name="Liolios K."/>
            <person name="Ivanova N."/>
            <person name="Mavromatis K."/>
            <person name="Mikhailova N."/>
            <person name="Ovchinnikova G."/>
            <person name="Pati A."/>
            <person name="Chen A."/>
            <person name="Palaniappan K."/>
            <person name="Djao O.D."/>
            <person name="Land M."/>
            <person name="Hauser L."/>
            <person name="Chang Y.J."/>
            <person name="Jeffries C.D."/>
            <person name="Brettin T."/>
            <person name="Han C."/>
            <person name="Detter J.C."/>
            <person name="Rohde M."/>
            <person name="Goker M."/>
            <person name="Woyke T."/>
            <person name="Bristow J."/>
            <person name="Eisen J.A."/>
            <person name="Markowitz V."/>
            <person name="Hugenholtz P."/>
            <person name="Klenk H.P."/>
            <person name="Kyrpides N.C."/>
        </authorList>
    </citation>
    <scope>NUCLEOTIDE SEQUENCE [LARGE SCALE GENOMIC DNA]</scope>
    <source>
        <strain evidence="2">ATCC 19995 / DSM 43183 / JCM 3096 / KCTC 9072 / NBRC 15933 / NCIMB 10081 / Henssen B9</strain>
    </source>
</reference>
<dbReference type="AlphaFoldDB" id="D1ADP7"/>
<dbReference type="HOGENOM" id="CLU_1414562_0_0_11"/>
<organism evidence="1 2">
    <name type="scientific">Thermomonospora curvata (strain ATCC 19995 / DSM 43183 / JCM 3096 / KCTC 9072 / NBRC 15933 / NCIMB 10081 / Henssen B9)</name>
    <dbReference type="NCBI Taxonomy" id="471852"/>
    <lineage>
        <taxon>Bacteria</taxon>
        <taxon>Bacillati</taxon>
        <taxon>Actinomycetota</taxon>
        <taxon>Actinomycetes</taxon>
        <taxon>Streptosporangiales</taxon>
        <taxon>Thermomonosporaceae</taxon>
        <taxon>Thermomonospora</taxon>
    </lineage>
</organism>